<dbReference type="AlphaFoldDB" id="I1PUB5"/>
<dbReference type="eggNOG" id="ENOG502QUSI">
    <property type="taxonomic scope" value="Eukaryota"/>
</dbReference>
<dbReference type="KEGG" id="ogl:127774917"/>
<keyword evidence="2" id="KW-0808">Transferase</keyword>
<sequence length="477" mass="52061">MAGAPTSLGFSVRRRERELVAPARPTPYEFKMLSDIDDQDILRFNRSGISFYRHNPNQDGVDPVTVIRAALSEALVHFYPLAGRLRELRPTRKLVVECTGEGVVFVEADASFRMDDLGDGTSTSSPLLAPPVPCYDMLLCEAESPTADVVDRPLLFVQVTRLACGGFVFGMHICHCMADGSGMVQFLTAVTEFARGVPGAPTVPPVWEREALTTRSWPPTVTRDHVEYAPLPVDDDDDDVLLSLSPSTNAYAHHVFFFGDREIAALRSQVVAACSRFDLVGAFMWRCRTAALRHGRGDVVRLNMFVNARVRNRPVPRGYYGNAIVFASASAPAGELCGRPLGHALRLLVEAKARAWEDGYVQSVASFNAARRRPAFPKGARTYLISDMTRAGMTDIDFGWGKPVYGGPATTMLATFHLQGRNEAGEAGIVVPIRLPSPVMERLIQEVDKGLNAGAAAVLDDAKARVVPDEGYVLAKL</sequence>
<accession>I1PUB5</accession>
<evidence type="ECO:0000313" key="4">
    <source>
        <dbReference type="Proteomes" id="UP000007306"/>
    </source>
</evidence>
<keyword evidence="4" id="KW-1185">Reference proteome</keyword>
<reference evidence="3" key="1">
    <citation type="submission" date="2015-06" db="UniProtKB">
        <authorList>
            <consortium name="EnsemblPlants"/>
        </authorList>
    </citation>
    <scope>IDENTIFICATION</scope>
</reference>
<dbReference type="EnsemblPlants" id="ORGLA05G0096300.1">
    <property type="protein sequence ID" value="ORGLA05G0096300.1"/>
    <property type="gene ID" value="ORGLA05G0096300"/>
</dbReference>
<dbReference type="Proteomes" id="UP000007306">
    <property type="component" value="Chromosome 5"/>
</dbReference>
<dbReference type="STRING" id="4538.I1PUB5"/>
<gene>
    <name evidence="3" type="primary">LOC127774917</name>
</gene>
<dbReference type="GeneID" id="127774917"/>
<proteinExistence type="inferred from homology"/>
<dbReference type="PANTHER" id="PTHR31147:SF66">
    <property type="entry name" value="OS05G0315700 PROTEIN"/>
    <property type="match status" value="1"/>
</dbReference>
<name>I1PUB5_ORYGL</name>
<dbReference type="PANTHER" id="PTHR31147">
    <property type="entry name" value="ACYL TRANSFERASE 4"/>
    <property type="match status" value="1"/>
</dbReference>
<dbReference type="Gene3D" id="3.30.559.10">
    <property type="entry name" value="Chloramphenicol acetyltransferase-like domain"/>
    <property type="match status" value="2"/>
</dbReference>
<protein>
    <submittedName>
        <fullName evidence="3">Uncharacterized protein</fullName>
    </submittedName>
</protein>
<comment type="similarity">
    <text evidence="1">Belongs to the plant acyltransferase family.</text>
</comment>
<evidence type="ECO:0000256" key="2">
    <source>
        <dbReference type="ARBA" id="ARBA00022679"/>
    </source>
</evidence>
<dbReference type="InterPro" id="IPR023213">
    <property type="entry name" value="CAT-like_dom_sf"/>
</dbReference>
<dbReference type="OMA" id="WERELFM"/>
<dbReference type="Pfam" id="PF02458">
    <property type="entry name" value="Transferase"/>
    <property type="match status" value="1"/>
</dbReference>
<dbReference type="InterPro" id="IPR050898">
    <property type="entry name" value="Plant_acyltransferase"/>
</dbReference>
<dbReference type="Gramene" id="ORGLA05G0096300.1">
    <property type="protein sequence ID" value="ORGLA05G0096300.1"/>
    <property type="gene ID" value="ORGLA05G0096300"/>
</dbReference>
<evidence type="ECO:0000313" key="3">
    <source>
        <dbReference type="EnsemblPlants" id="ORGLA05G0096300.1"/>
    </source>
</evidence>
<reference evidence="3 4" key="2">
    <citation type="submission" date="2018-04" db="EMBL/GenBank/DDBJ databases">
        <title>OglaRS2 (Oryza glaberrima Reference Sequence Version 2).</title>
        <authorList>
            <person name="Zhang J."/>
            <person name="Kudrna D."/>
            <person name="Lee S."/>
            <person name="Talag J."/>
            <person name="Rajasekar S."/>
            <person name="Wing R.A."/>
        </authorList>
    </citation>
    <scope>NUCLEOTIDE SEQUENCE [LARGE SCALE GENOMIC DNA]</scope>
    <source>
        <strain evidence="3 4">cv. IRGC 96717</strain>
    </source>
</reference>
<evidence type="ECO:0000256" key="1">
    <source>
        <dbReference type="ARBA" id="ARBA00009861"/>
    </source>
</evidence>
<organism evidence="3 4">
    <name type="scientific">Oryza glaberrima</name>
    <name type="common">African rice</name>
    <dbReference type="NCBI Taxonomy" id="4538"/>
    <lineage>
        <taxon>Eukaryota</taxon>
        <taxon>Viridiplantae</taxon>
        <taxon>Streptophyta</taxon>
        <taxon>Embryophyta</taxon>
        <taxon>Tracheophyta</taxon>
        <taxon>Spermatophyta</taxon>
        <taxon>Magnoliopsida</taxon>
        <taxon>Liliopsida</taxon>
        <taxon>Poales</taxon>
        <taxon>Poaceae</taxon>
        <taxon>BOP clade</taxon>
        <taxon>Oryzoideae</taxon>
        <taxon>Oryzeae</taxon>
        <taxon>Oryzinae</taxon>
        <taxon>Oryza</taxon>
    </lineage>
</organism>
<dbReference type="RefSeq" id="XP_052157167.1">
    <property type="nucleotide sequence ID" value="XM_052301207.1"/>
</dbReference>
<dbReference type="HOGENOM" id="CLU_014546_2_2_1"/>
<dbReference type="GO" id="GO:0050734">
    <property type="term" value="F:hydroxycinnamoyltransferase activity"/>
    <property type="evidence" value="ECO:0007669"/>
    <property type="project" value="UniProtKB-ARBA"/>
</dbReference>